<feature type="non-terminal residue" evidence="1">
    <location>
        <position position="1"/>
    </location>
</feature>
<accession>A0A0A9W601</accession>
<name>A0A0A9W601_LYGHE</name>
<reference evidence="1" key="2">
    <citation type="submission" date="2014-07" db="EMBL/GenBank/DDBJ databases">
        <authorList>
            <person name="Hull J."/>
        </authorList>
    </citation>
    <scope>NUCLEOTIDE SEQUENCE</scope>
</reference>
<evidence type="ECO:0000313" key="1">
    <source>
        <dbReference type="EMBL" id="JAG02836.1"/>
    </source>
</evidence>
<dbReference type="EMBL" id="GBHO01040768">
    <property type="protein sequence ID" value="JAG02836.1"/>
    <property type="molecule type" value="Transcribed_RNA"/>
</dbReference>
<gene>
    <name evidence="1" type="primary">BGAL17</name>
    <name evidence="1" type="ORF">CM83_105736</name>
</gene>
<proteinExistence type="predicted"/>
<protein>
    <submittedName>
        <fullName evidence="1">Beta-galactosidase 17</fullName>
    </submittedName>
</protein>
<dbReference type="AlphaFoldDB" id="A0A0A9W601"/>
<sequence>VSSLHNAVPRILLGQDNWPLLQARKSFSGPWNGPIVSLTWLGWVLHGNIPYGSTPEPQMSLQLAHWQDIQLEDEFSQDQLERNHIMNDGLGENLKVAKSMSE</sequence>
<organism evidence="1">
    <name type="scientific">Lygus hesperus</name>
    <name type="common">Western plant bug</name>
    <dbReference type="NCBI Taxonomy" id="30085"/>
    <lineage>
        <taxon>Eukaryota</taxon>
        <taxon>Metazoa</taxon>
        <taxon>Ecdysozoa</taxon>
        <taxon>Arthropoda</taxon>
        <taxon>Hexapoda</taxon>
        <taxon>Insecta</taxon>
        <taxon>Pterygota</taxon>
        <taxon>Neoptera</taxon>
        <taxon>Paraneoptera</taxon>
        <taxon>Hemiptera</taxon>
        <taxon>Heteroptera</taxon>
        <taxon>Panheteroptera</taxon>
        <taxon>Cimicomorpha</taxon>
        <taxon>Miridae</taxon>
        <taxon>Mirini</taxon>
        <taxon>Lygus</taxon>
    </lineage>
</organism>
<feature type="non-terminal residue" evidence="1">
    <location>
        <position position="102"/>
    </location>
</feature>
<reference evidence="1" key="1">
    <citation type="journal article" date="2014" name="PLoS ONE">
        <title>Transcriptome-Based Identification of ABC Transporters in the Western Tarnished Plant Bug Lygus hesperus.</title>
        <authorList>
            <person name="Hull J.J."/>
            <person name="Chaney K."/>
            <person name="Geib S.M."/>
            <person name="Fabrick J.A."/>
            <person name="Brent C.S."/>
            <person name="Walsh D."/>
            <person name="Lavine L.C."/>
        </authorList>
    </citation>
    <scope>NUCLEOTIDE SEQUENCE</scope>
</reference>